<dbReference type="RefSeq" id="WP_182414760.1">
    <property type="nucleotide sequence ID" value="NZ_CP055153.1"/>
</dbReference>
<proteinExistence type="predicted"/>
<dbReference type="InterPro" id="IPR029044">
    <property type="entry name" value="Nucleotide-diphossugar_trans"/>
</dbReference>
<evidence type="ECO:0000313" key="1">
    <source>
        <dbReference type="EMBL" id="QMU27565.1"/>
    </source>
</evidence>
<dbReference type="AlphaFoldDB" id="A0A7L7L4P8"/>
<gene>
    <name evidence="1" type="ORF">HUW48_05700</name>
</gene>
<dbReference type="KEGG" id="add:HUW48_05700"/>
<name>A0A7L7L4P8_9BACT</name>
<dbReference type="EMBL" id="CP055153">
    <property type="protein sequence ID" value="QMU27565.1"/>
    <property type="molecule type" value="Genomic_DNA"/>
</dbReference>
<dbReference type="SUPFAM" id="SSF53448">
    <property type="entry name" value="Nucleotide-diphospho-sugar transferases"/>
    <property type="match status" value="1"/>
</dbReference>
<dbReference type="Gene3D" id="3.90.550.10">
    <property type="entry name" value="Spore Coat Polysaccharide Biosynthesis Protein SpsA, Chain A"/>
    <property type="match status" value="1"/>
</dbReference>
<sequence length="330" mass="38419">MVSLAIQSFGKESEYKRAILTILSFYAHISSSLPSTQVILFTDKPDYFKLYLQGVPLTYILLTPDKIRVMRGTINFLHRIKIALIEEAFQLSDGNLIYADSDTFFIADPTPLLESLSPDKSFMHVREYEFEALRNQSLPFGQAPHAFIQLIESKKFLLADGSGISIAPKLHSWNAGVMFLHATHARFIPDVYSLTDQFYPFTHSHASEQYAFSVILQENARLEPCNSVIYHYWYRIKKEIIDLFLAEQINTNWGEKALPEKLEQVRKWCKLLPRHFEEHVLRVKDNAIQAFNEHKYGQGFKYALKVFSKTPFDFKFFKDVSYHARKWIKS</sequence>
<keyword evidence="2" id="KW-1185">Reference proteome</keyword>
<reference evidence="1 2" key="1">
    <citation type="submission" date="2020-08" db="EMBL/GenBank/DDBJ databases">
        <title>Adhaeribacter dokdonensis sp. nov., isolated from the rhizosphere of Elymus tsukushiensis, a plant native to the Dokdo Islands, Republic of Korea.</title>
        <authorList>
            <person name="Ghim S.Y."/>
        </authorList>
    </citation>
    <scope>NUCLEOTIDE SEQUENCE [LARGE SCALE GENOMIC DNA]</scope>
    <source>
        <strain evidence="1 2">KUDC8001</strain>
    </source>
</reference>
<evidence type="ECO:0000313" key="2">
    <source>
        <dbReference type="Proteomes" id="UP000514509"/>
    </source>
</evidence>
<organism evidence="1 2">
    <name type="scientific">Adhaeribacter radiodurans</name>
    <dbReference type="NCBI Taxonomy" id="2745197"/>
    <lineage>
        <taxon>Bacteria</taxon>
        <taxon>Pseudomonadati</taxon>
        <taxon>Bacteroidota</taxon>
        <taxon>Cytophagia</taxon>
        <taxon>Cytophagales</taxon>
        <taxon>Hymenobacteraceae</taxon>
        <taxon>Adhaeribacter</taxon>
    </lineage>
</organism>
<accession>A0A7L7L4P8</accession>
<dbReference type="Proteomes" id="UP000514509">
    <property type="component" value="Chromosome"/>
</dbReference>
<protein>
    <submittedName>
        <fullName evidence="1">Uncharacterized protein</fullName>
    </submittedName>
</protein>